<dbReference type="SMART" id="SM01003">
    <property type="entry name" value="AlaDh_PNT_N"/>
    <property type="match status" value="1"/>
</dbReference>
<dbReference type="InterPro" id="IPR007886">
    <property type="entry name" value="AlaDH/PNT_N"/>
</dbReference>
<organism evidence="6 7">
    <name type="scientific">Danxiaibacter flavus</name>
    <dbReference type="NCBI Taxonomy" id="3049108"/>
    <lineage>
        <taxon>Bacteria</taxon>
        <taxon>Pseudomonadati</taxon>
        <taxon>Bacteroidota</taxon>
        <taxon>Chitinophagia</taxon>
        <taxon>Chitinophagales</taxon>
        <taxon>Chitinophagaceae</taxon>
        <taxon>Danxiaibacter</taxon>
    </lineage>
</organism>
<dbReference type="InterPro" id="IPR008141">
    <property type="entry name" value="Ala_DH"/>
</dbReference>
<gene>
    <name evidence="6" type="ORF">QTN47_13010</name>
</gene>
<dbReference type="PANTHER" id="PTHR42795:SF1">
    <property type="entry name" value="ALANINE DEHYDROGENASE"/>
    <property type="match status" value="1"/>
</dbReference>
<dbReference type="Gene3D" id="3.40.50.720">
    <property type="entry name" value="NAD(P)-binding Rossmann-like Domain"/>
    <property type="match status" value="2"/>
</dbReference>
<accession>A0ABV3ZH76</accession>
<proteinExistence type="inferred from homology"/>
<reference evidence="6 7" key="1">
    <citation type="submission" date="2023-07" db="EMBL/GenBank/DDBJ databases">
        <authorList>
            <person name="Lian W.-H."/>
        </authorList>
    </citation>
    <scope>NUCLEOTIDE SEQUENCE [LARGE SCALE GENOMIC DNA]</scope>
    <source>
        <strain evidence="6 7">SYSU DXS3180</strain>
    </source>
</reference>
<evidence type="ECO:0000259" key="5">
    <source>
        <dbReference type="SMART" id="SM01003"/>
    </source>
</evidence>
<dbReference type="Pfam" id="PF05222">
    <property type="entry name" value="AlaDh_PNT_N"/>
    <property type="match status" value="1"/>
</dbReference>
<dbReference type="Pfam" id="PF01262">
    <property type="entry name" value="AlaDh_PNT_C"/>
    <property type="match status" value="1"/>
</dbReference>
<comment type="similarity">
    <text evidence="1">Belongs to the AlaDH/PNT family.</text>
</comment>
<dbReference type="InterPro" id="IPR036291">
    <property type="entry name" value="NAD(P)-bd_dom_sf"/>
</dbReference>
<evidence type="ECO:0000256" key="3">
    <source>
        <dbReference type="ARBA" id="ARBA00023002"/>
    </source>
</evidence>
<dbReference type="SUPFAM" id="SSF51735">
    <property type="entry name" value="NAD(P)-binding Rossmann-fold domains"/>
    <property type="match status" value="1"/>
</dbReference>
<comment type="caution">
    <text evidence="6">The sequence shown here is derived from an EMBL/GenBank/DDBJ whole genome shotgun (WGS) entry which is preliminary data.</text>
</comment>
<feature type="domain" description="Alanine dehydrogenase/pyridine nucleotide transhydrogenase N-terminal" evidence="5">
    <location>
        <begin position="33"/>
        <end position="166"/>
    </location>
</feature>
<evidence type="ECO:0000313" key="7">
    <source>
        <dbReference type="Proteomes" id="UP001560573"/>
    </source>
</evidence>
<protein>
    <recommendedName>
        <fullName evidence="2">alanine dehydrogenase</fullName>
        <ecNumber evidence="2">1.4.1.1</ecNumber>
    </recommendedName>
</protein>
<dbReference type="RefSeq" id="WP_369329836.1">
    <property type="nucleotide sequence ID" value="NZ_JAULBC010000004.1"/>
</dbReference>
<evidence type="ECO:0000313" key="6">
    <source>
        <dbReference type="EMBL" id="MEX6688426.1"/>
    </source>
</evidence>
<dbReference type="CDD" id="cd05305">
    <property type="entry name" value="L-AlaDH"/>
    <property type="match status" value="1"/>
</dbReference>
<dbReference type="SMART" id="SM01002">
    <property type="entry name" value="AlaDh_PNT_C"/>
    <property type="match status" value="1"/>
</dbReference>
<evidence type="ECO:0000256" key="1">
    <source>
        <dbReference type="ARBA" id="ARBA00005689"/>
    </source>
</evidence>
<dbReference type="InterPro" id="IPR007698">
    <property type="entry name" value="AlaDH/PNT_NAD(H)-bd"/>
</dbReference>
<dbReference type="Proteomes" id="UP001560573">
    <property type="component" value="Unassembled WGS sequence"/>
</dbReference>
<name>A0ABV3ZH76_9BACT</name>
<keyword evidence="7" id="KW-1185">Reference proteome</keyword>
<dbReference type="PANTHER" id="PTHR42795">
    <property type="entry name" value="ALANINE DEHYDROGENASE"/>
    <property type="match status" value="1"/>
</dbReference>
<dbReference type="EC" id="1.4.1.1" evidence="2"/>
<dbReference type="EMBL" id="JAULBC010000004">
    <property type="protein sequence ID" value="MEX6688426.1"/>
    <property type="molecule type" value="Genomic_DNA"/>
</dbReference>
<feature type="domain" description="Alanine dehydrogenase/pyridine nucleotide transhydrogenase NAD(H)-binding" evidence="4">
    <location>
        <begin position="178"/>
        <end position="326"/>
    </location>
</feature>
<sequence>MATSKPIISSSFSYETLEEKLDIKPQGARLHIGLPKETAFNENRVALIPEAVSVLVNNGHEVIVETKAGDGSKYTDKDFSEAGARIVSDKSAVFKAPILIKSAPVLDEDLPHLQMNQTIISPIHISVLKKNFIEKMMEKRITAIGFENLKDDSGTYPIVRSMSEIAGSAVMLIAGQYLGSPNNGKGVLLGGISGIPPTKVIIIGAGVVGEFATRTALALGASVKVFDNNVYRLKRLQNNLGVRVWTSVIEPKILAKQLKTCEVAVGALSNENGRSPIVVTEEMVMAMRSGSVIIDVSIDRGGCFETSEITTHEHPTFEKHGVIHYCVPNIPSGFARTASHAISNVLMPLLLDASSTGGFDEMVWHNFNMRNGVYLYKGYLTNFYISQRFDLKFTDLNLLIASRR</sequence>
<keyword evidence="3" id="KW-0560">Oxidoreductase</keyword>
<evidence type="ECO:0000259" key="4">
    <source>
        <dbReference type="SMART" id="SM01002"/>
    </source>
</evidence>
<dbReference type="SUPFAM" id="SSF52283">
    <property type="entry name" value="Formate/glycerate dehydrogenase catalytic domain-like"/>
    <property type="match status" value="1"/>
</dbReference>
<evidence type="ECO:0000256" key="2">
    <source>
        <dbReference type="ARBA" id="ARBA00012897"/>
    </source>
</evidence>